<gene>
    <name evidence="12" type="ORF">LAZ67_17002506</name>
</gene>
<dbReference type="Gene3D" id="1.20.1560.10">
    <property type="entry name" value="ABC transporter type 1, transmembrane domain"/>
    <property type="match status" value="1"/>
</dbReference>
<organism evidence="12 13">
    <name type="scientific">Cordylochernes scorpioides</name>
    <dbReference type="NCBI Taxonomy" id="51811"/>
    <lineage>
        <taxon>Eukaryota</taxon>
        <taxon>Metazoa</taxon>
        <taxon>Ecdysozoa</taxon>
        <taxon>Arthropoda</taxon>
        <taxon>Chelicerata</taxon>
        <taxon>Arachnida</taxon>
        <taxon>Pseudoscorpiones</taxon>
        <taxon>Cheliferoidea</taxon>
        <taxon>Chernetidae</taxon>
        <taxon>Cordylochernes</taxon>
    </lineage>
</organism>
<evidence type="ECO:0000256" key="9">
    <source>
        <dbReference type="SAM" id="Phobius"/>
    </source>
</evidence>
<accession>A0ABY6LDZ1</accession>
<evidence type="ECO:0000256" key="2">
    <source>
        <dbReference type="ARBA" id="ARBA00022448"/>
    </source>
</evidence>
<dbReference type="Pfam" id="PF00005">
    <property type="entry name" value="ABC_tran"/>
    <property type="match status" value="1"/>
</dbReference>
<dbReference type="SUPFAM" id="SSF52540">
    <property type="entry name" value="P-loop containing nucleoside triphosphate hydrolases"/>
    <property type="match status" value="1"/>
</dbReference>
<dbReference type="InterPro" id="IPR003439">
    <property type="entry name" value="ABC_transporter-like_ATP-bd"/>
</dbReference>
<dbReference type="PROSITE" id="PS50929">
    <property type="entry name" value="ABC_TM1F"/>
    <property type="match status" value="1"/>
</dbReference>
<evidence type="ECO:0000256" key="7">
    <source>
        <dbReference type="ARBA" id="ARBA00022989"/>
    </source>
</evidence>
<keyword evidence="3 9" id="KW-0812">Transmembrane</keyword>
<keyword evidence="7 9" id="KW-1133">Transmembrane helix</keyword>
<evidence type="ECO:0000313" key="13">
    <source>
        <dbReference type="Proteomes" id="UP001235939"/>
    </source>
</evidence>
<feature type="domain" description="ABC transmembrane type-1" evidence="11">
    <location>
        <begin position="67"/>
        <end position="182"/>
    </location>
</feature>
<dbReference type="InterPro" id="IPR027417">
    <property type="entry name" value="P-loop_NTPase"/>
</dbReference>
<dbReference type="InterPro" id="IPR050173">
    <property type="entry name" value="ABC_transporter_C-like"/>
</dbReference>
<feature type="domain" description="ABC transporter" evidence="10">
    <location>
        <begin position="245"/>
        <end position="488"/>
    </location>
</feature>
<dbReference type="SMART" id="SM00382">
    <property type="entry name" value="AAA"/>
    <property type="match status" value="1"/>
</dbReference>
<proteinExistence type="predicted"/>
<evidence type="ECO:0000256" key="1">
    <source>
        <dbReference type="ARBA" id="ARBA00004128"/>
    </source>
</evidence>
<protein>
    <submittedName>
        <fullName evidence="12">ABCC2</fullName>
    </submittedName>
</protein>
<dbReference type="InterPro" id="IPR036640">
    <property type="entry name" value="ABC1_TM_sf"/>
</dbReference>
<keyword evidence="2" id="KW-0813">Transport</keyword>
<evidence type="ECO:0000259" key="10">
    <source>
        <dbReference type="PROSITE" id="PS50893"/>
    </source>
</evidence>
<comment type="subcellular location">
    <subcellularLocation>
        <location evidence="1">Vacuole membrane</location>
        <topology evidence="1">Multi-pass membrane protein</topology>
    </subcellularLocation>
</comment>
<evidence type="ECO:0000256" key="3">
    <source>
        <dbReference type="ARBA" id="ARBA00022692"/>
    </source>
</evidence>
<dbReference type="Pfam" id="PF00664">
    <property type="entry name" value="ABC_membrane"/>
    <property type="match status" value="1"/>
</dbReference>
<evidence type="ECO:0000256" key="5">
    <source>
        <dbReference type="ARBA" id="ARBA00022741"/>
    </source>
</evidence>
<evidence type="ECO:0000256" key="4">
    <source>
        <dbReference type="ARBA" id="ARBA00022737"/>
    </source>
</evidence>
<feature type="transmembrane region" description="Helical" evidence="9">
    <location>
        <begin position="165"/>
        <end position="187"/>
    </location>
</feature>
<keyword evidence="13" id="KW-1185">Reference proteome</keyword>
<dbReference type="EMBL" id="CP092879">
    <property type="protein sequence ID" value="UYV79409.1"/>
    <property type="molecule type" value="Genomic_DNA"/>
</dbReference>
<dbReference type="PANTHER" id="PTHR24223:SF443">
    <property type="entry name" value="MULTIDRUG-RESISTANCE LIKE PROTEIN 1, ISOFORM I"/>
    <property type="match status" value="1"/>
</dbReference>
<dbReference type="Gene3D" id="3.40.50.300">
    <property type="entry name" value="P-loop containing nucleotide triphosphate hydrolases"/>
    <property type="match status" value="1"/>
</dbReference>
<keyword evidence="4" id="KW-0677">Repeat</keyword>
<dbReference type="InterPro" id="IPR011527">
    <property type="entry name" value="ABC1_TM_dom"/>
</dbReference>
<keyword evidence="8 9" id="KW-0472">Membrane</keyword>
<evidence type="ECO:0000256" key="8">
    <source>
        <dbReference type="ARBA" id="ARBA00023136"/>
    </source>
</evidence>
<dbReference type="PROSITE" id="PS00211">
    <property type="entry name" value="ABC_TRANSPORTER_1"/>
    <property type="match status" value="1"/>
</dbReference>
<dbReference type="Proteomes" id="UP001235939">
    <property type="component" value="Chromosome 17"/>
</dbReference>
<evidence type="ECO:0000259" key="11">
    <source>
        <dbReference type="PROSITE" id="PS50929"/>
    </source>
</evidence>
<dbReference type="SUPFAM" id="SSF90123">
    <property type="entry name" value="ABC transporter transmembrane region"/>
    <property type="match status" value="1"/>
</dbReference>
<evidence type="ECO:0000256" key="6">
    <source>
        <dbReference type="ARBA" id="ARBA00022840"/>
    </source>
</evidence>
<feature type="transmembrane region" description="Helical" evidence="9">
    <location>
        <begin position="124"/>
        <end position="145"/>
    </location>
</feature>
<dbReference type="InterPro" id="IPR017871">
    <property type="entry name" value="ABC_transporter-like_CS"/>
</dbReference>
<evidence type="ECO:0000313" key="12">
    <source>
        <dbReference type="EMBL" id="UYV79409.1"/>
    </source>
</evidence>
<dbReference type="CDD" id="cd03250">
    <property type="entry name" value="ABCC_MRP_domain1"/>
    <property type="match status" value="1"/>
</dbReference>
<name>A0ABY6LDZ1_9ARAC</name>
<dbReference type="PROSITE" id="PS50893">
    <property type="entry name" value="ABC_TRANSPORTER_2"/>
    <property type="match status" value="1"/>
</dbReference>
<keyword evidence="5" id="KW-0547">Nucleotide-binding</keyword>
<reference evidence="12 13" key="1">
    <citation type="submission" date="2022-01" db="EMBL/GenBank/DDBJ databases">
        <title>A chromosomal length assembly of Cordylochernes scorpioides.</title>
        <authorList>
            <person name="Zeh D."/>
            <person name="Zeh J."/>
        </authorList>
    </citation>
    <scope>NUCLEOTIDE SEQUENCE [LARGE SCALE GENOMIC DNA]</scope>
    <source>
        <strain evidence="12">IN4F17</strain>
        <tissue evidence="12">Whole Body</tissue>
    </source>
</reference>
<sequence length="521" mass="58407">MIALCFTLVKYFTSDEPHHQFWQIETKFQPVILWIRALALISTQGDMLKYTHGQNLRMFHILMSPVKQMKLKDQRIKMMNEILSGVKVLKLYAWEKSFEEQILEIRDKEVRGQRRIAYLNASSIFLWVTAPFLVALASFATFVLIDEHNILDATTAFVSISLFNILRFPMSMLPNLITTMVMVSVSVKRINKYLNSEELEPYVTSDNSKGDEFIKTLKFLSHINQISTVIRIMLNLTVDCQEHLVKIQDGEFSWGPGEANVLSDININVKSGELVAVVGPVGSGKSSMLSALLGDMERQSGSVVINGSLAYVPQQAWIQNATLRDNILFSKPYNERKYTRIISSCALKPDLEILSGGDMTEIGEKGINLSGGQKQRVSLARAVYSDAEILLLDDPLSAVDSHVGKHLFQHVIGPEGILKNKVSPCIHAVTMIESLLQIDKTRVLVTHNLACLPKVDRILVMAGGKIVEEGSYRQLLEKKGAFAEFLVQYLTEAGDEVADQPELVEEILETVGTNPELKRLL</sequence>
<dbReference type="InterPro" id="IPR003593">
    <property type="entry name" value="AAA+_ATPase"/>
</dbReference>
<dbReference type="PANTHER" id="PTHR24223">
    <property type="entry name" value="ATP-BINDING CASSETTE SUB-FAMILY C"/>
    <property type="match status" value="1"/>
</dbReference>
<keyword evidence="6" id="KW-0067">ATP-binding</keyword>